<reference evidence="1" key="1">
    <citation type="submission" date="2017-06" db="EMBL/GenBank/DDBJ databases">
        <title>Genome sequencing of pathogenic and non-pathogenic strains within Bisgaard taxon 40.</title>
        <authorList>
            <person name="Ladner J.T."/>
            <person name="Lovett S.P."/>
            <person name="Koroleva G."/>
            <person name="Lorch J.M."/>
        </authorList>
    </citation>
    <scope>NUCLEOTIDE SEQUENCE</scope>
    <source>
        <strain evidence="1">27576-1-I1</strain>
    </source>
</reference>
<name>A0A8D4IWQ4_9PAST</name>
<keyword evidence="2" id="KW-1185">Reference proteome</keyword>
<dbReference type="NCBIfam" id="TIGR01611">
    <property type="entry name" value="tail_tube"/>
    <property type="match status" value="1"/>
</dbReference>
<proteinExistence type="predicted"/>
<dbReference type="RefSeq" id="WP_261919431.1">
    <property type="nucleotide sequence ID" value="NZ_CP022011.1"/>
</dbReference>
<evidence type="ECO:0000313" key="1">
    <source>
        <dbReference type="EMBL" id="QDJ14487.1"/>
    </source>
</evidence>
<dbReference type="Pfam" id="PF04985">
    <property type="entry name" value="Phage_tube"/>
    <property type="match status" value="1"/>
</dbReference>
<dbReference type="AlphaFoldDB" id="A0A8D4IWQ4"/>
<protein>
    <submittedName>
        <fullName evidence="1">Phage major tail tube protein</fullName>
    </submittedName>
</protein>
<dbReference type="EMBL" id="CP022011">
    <property type="protein sequence ID" value="QDJ14487.1"/>
    <property type="molecule type" value="Genomic_DNA"/>
</dbReference>
<gene>
    <name evidence="1" type="ORF">CEP48_03210</name>
</gene>
<dbReference type="InterPro" id="IPR006498">
    <property type="entry name" value="Tail_tube"/>
</dbReference>
<sequence>MSIAINQIVNANVYLNGNSLLGKAKEVKLPDIEFEQIEHKSLGLIGTIKLPAGLNALQAEITWQSFYPDIRRQNYNPMKNQQLMIRSNLQAFNSQGLIDEQSMVTIMNVQFSKTTGGSIKPKEATEHQDTCEVYSIKQSVGGKEILFYDAFANILRIDGKDVLQKYRTNIG</sequence>
<dbReference type="Proteomes" id="UP000955338">
    <property type="component" value="Chromosome"/>
</dbReference>
<accession>A0A8D4IWQ4</accession>
<organism evidence="1 2">
    <name type="scientific">Mergibacter septicus</name>
    <dbReference type="NCBI Taxonomy" id="221402"/>
    <lineage>
        <taxon>Bacteria</taxon>
        <taxon>Pseudomonadati</taxon>
        <taxon>Pseudomonadota</taxon>
        <taxon>Gammaproteobacteria</taxon>
        <taxon>Pasteurellales</taxon>
        <taxon>Pasteurellaceae</taxon>
        <taxon>Mergibacter</taxon>
    </lineage>
</organism>
<evidence type="ECO:0000313" key="2">
    <source>
        <dbReference type="Proteomes" id="UP000955338"/>
    </source>
</evidence>